<dbReference type="EMBL" id="CP036265">
    <property type="protein sequence ID" value="QDT14691.1"/>
    <property type="molecule type" value="Genomic_DNA"/>
</dbReference>
<keyword evidence="2" id="KW-1185">Reference proteome</keyword>
<name>A0A517P5P5_9PLAN</name>
<proteinExistence type="predicted"/>
<evidence type="ECO:0000313" key="2">
    <source>
        <dbReference type="Proteomes" id="UP000318741"/>
    </source>
</evidence>
<evidence type="ECO:0000313" key="1">
    <source>
        <dbReference type="EMBL" id="QDT14691.1"/>
    </source>
</evidence>
<sequence length="313" mass="34516">MVERLLRTVFKDPTPNGPAWAEFNDGFVKVARAPRGQMDKLTRGEGFGDLYVYVLTGPLSGEMPAPVYIGHSRRGSKRRGEHARDGRRDFWEETFHIYLPRDRFSRDQAEWLERHLIQRAVEAEKHNLVDLKNEQRPRPEELGLRAHDLNILPSVTFDLDLILPTLGLRLLATPCRLSAPASAATALPPAINAKPKRPAGAPFKMVFRGRTARAVATDGGLTVLAGSAASATSTASLTKGYHLRRSQLITNGDLAERAAEDGGFGFARDVFFKGNPTESAAIIRGYSESGPRAWKRTDTGQTYGDWVANGRPT</sequence>
<dbReference type="RefSeq" id="WP_145357560.1">
    <property type="nucleotide sequence ID" value="NZ_CP036265.1"/>
</dbReference>
<accession>A0A517P5P5</accession>
<reference evidence="1 2" key="1">
    <citation type="submission" date="2019-02" db="EMBL/GenBank/DDBJ databases">
        <title>Deep-cultivation of Planctomycetes and their phenomic and genomic characterization uncovers novel biology.</title>
        <authorList>
            <person name="Wiegand S."/>
            <person name="Jogler M."/>
            <person name="Boedeker C."/>
            <person name="Pinto D."/>
            <person name="Vollmers J."/>
            <person name="Rivas-Marin E."/>
            <person name="Kohn T."/>
            <person name="Peeters S.H."/>
            <person name="Heuer A."/>
            <person name="Rast P."/>
            <person name="Oberbeckmann S."/>
            <person name="Bunk B."/>
            <person name="Jeske O."/>
            <person name="Meyerdierks A."/>
            <person name="Storesund J.E."/>
            <person name="Kallscheuer N."/>
            <person name="Luecker S."/>
            <person name="Lage O.M."/>
            <person name="Pohl T."/>
            <person name="Merkel B.J."/>
            <person name="Hornburger P."/>
            <person name="Mueller R.-W."/>
            <person name="Bruemmer F."/>
            <person name="Labrenz M."/>
            <person name="Spormann A.M."/>
            <person name="Op den Camp H."/>
            <person name="Overmann J."/>
            <person name="Amann R."/>
            <person name="Jetten M.S.M."/>
            <person name="Mascher T."/>
            <person name="Medema M.H."/>
            <person name="Devos D.P."/>
            <person name="Kaster A.-K."/>
            <person name="Ovreas L."/>
            <person name="Rohde M."/>
            <person name="Galperin M.Y."/>
            <person name="Jogler C."/>
        </authorList>
    </citation>
    <scope>NUCLEOTIDE SEQUENCE [LARGE SCALE GENOMIC DNA]</scope>
    <source>
        <strain evidence="1 2">CA12</strain>
    </source>
</reference>
<protein>
    <recommendedName>
        <fullName evidence="3">GIY-YIG domain-containing protein</fullName>
    </recommendedName>
</protein>
<organism evidence="1 2">
    <name type="scientific">Alienimonas californiensis</name>
    <dbReference type="NCBI Taxonomy" id="2527989"/>
    <lineage>
        <taxon>Bacteria</taxon>
        <taxon>Pseudomonadati</taxon>
        <taxon>Planctomycetota</taxon>
        <taxon>Planctomycetia</taxon>
        <taxon>Planctomycetales</taxon>
        <taxon>Planctomycetaceae</taxon>
        <taxon>Alienimonas</taxon>
    </lineage>
</organism>
<dbReference type="AlphaFoldDB" id="A0A517P5P5"/>
<dbReference type="KEGG" id="acaf:CA12_07690"/>
<gene>
    <name evidence="1" type="ORF">CA12_07690</name>
</gene>
<dbReference type="Proteomes" id="UP000318741">
    <property type="component" value="Chromosome"/>
</dbReference>
<dbReference type="OrthoDB" id="2656488at2"/>
<evidence type="ECO:0008006" key="3">
    <source>
        <dbReference type="Google" id="ProtNLM"/>
    </source>
</evidence>